<evidence type="ECO:0000313" key="3">
    <source>
        <dbReference type="EMBL" id="KAG9469720.1"/>
    </source>
</evidence>
<evidence type="ECO:0000313" key="4">
    <source>
        <dbReference type="Proteomes" id="UP000770717"/>
    </source>
</evidence>
<dbReference type="AlphaFoldDB" id="A0A8J6EIK2"/>
<keyword evidence="2" id="KW-1133">Transmembrane helix</keyword>
<name>A0A8J6EIK2_ELECQ</name>
<proteinExistence type="predicted"/>
<reference evidence="3" key="1">
    <citation type="thesis" date="2020" institute="ProQuest LLC" country="789 East Eisenhower Parkway, Ann Arbor, MI, USA">
        <title>Comparative Genomics and Chromosome Evolution.</title>
        <authorList>
            <person name="Mudd A.B."/>
        </authorList>
    </citation>
    <scope>NUCLEOTIDE SEQUENCE</scope>
    <source>
        <strain evidence="3">HN-11 Male</strain>
        <tissue evidence="3">Kidney and liver</tissue>
    </source>
</reference>
<gene>
    <name evidence="3" type="ORF">GDO78_019799</name>
</gene>
<accession>A0A8J6EIK2</accession>
<feature type="compositionally biased region" description="Pro residues" evidence="1">
    <location>
        <begin position="168"/>
        <end position="179"/>
    </location>
</feature>
<dbReference type="OrthoDB" id="8964578at2759"/>
<feature type="region of interest" description="Disordered" evidence="1">
    <location>
        <begin position="82"/>
        <end position="187"/>
    </location>
</feature>
<dbReference type="EMBL" id="WNTK01000442">
    <property type="protein sequence ID" value="KAG9469720.1"/>
    <property type="molecule type" value="Genomic_DNA"/>
</dbReference>
<sequence>MPYFCAGHSPAAVSALRIRRLPGSRHMKEPGQREQRALDAICLHSASLSCSSCHLMCFLAGGAQEETSPVATSSPLLVSSADFPDSSVSSGVSGPPEATSEAPGNERVTEPLAPSLSPSVGMLQSDGAGGNVTADLEDATAASNETTHDPSKTLPPTDGNETASANATPPPLPTQPPPAANSMTADAATETPSLLATLRTTAAGRTLPSNDSTPYATTSMSLHSTLISAVTTSLFITTTVTSPEPNSTATPYTTRAEVQRGSAVLKVEDDKGPADYHSRSSSNPLFVMIVSIFTIMVVMVVVVVGFHRYKKRNSRTEFRRLQDLPMDDMMEDTPLSLYSY</sequence>
<feature type="transmembrane region" description="Helical" evidence="2">
    <location>
        <begin position="285"/>
        <end position="306"/>
    </location>
</feature>
<comment type="caution">
    <text evidence="3">The sequence shown here is derived from an EMBL/GenBank/DDBJ whole genome shotgun (WGS) entry which is preliminary data.</text>
</comment>
<evidence type="ECO:0000256" key="1">
    <source>
        <dbReference type="SAM" id="MobiDB-lite"/>
    </source>
</evidence>
<protein>
    <submittedName>
        <fullName evidence="3">Uncharacterized protein</fullName>
    </submittedName>
</protein>
<keyword evidence="2" id="KW-0472">Membrane</keyword>
<feature type="compositionally biased region" description="Low complexity" evidence="1">
    <location>
        <begin position="82"/>
        <end position="96"/>
    </location>
</feature>
<organism evidence="3 4">
    <name type="scientific">Eleutherodactylus coqui</name>
    <name type="common">Puerto Rican coqui</name>
    <dbReference type="NCBI Taxonomy" id="57060"/>
    <lineage>
        <taxon>Eukaryota</taxon>
        <taxon>Metazoa</taxon>
        <taxon>Chordata</taxon>
        <taxon>Craniata</taxon>
        <taxon>Vertebrata</taxon>
        <taxon>Euteleostomi</taxon>
        <taxon>Amphibia</taxon>
        <taxon>Batrachia</taxon>
        <taxon>Anura</taxon>
        <taxon>Neobatrachia</taxon>
        <taxon>Hyloidea</taxon>
        <taxon>Eleutherodactylidae</taxon>
        <taxon>Eleutherodactylinae</taxon>
        <taxon>Eleutherodactylus</taxon>
        <taxon>Eleutherodactylus</taxon>
    </lineage>
</organism>
<keyword evidence="2" id="KW-0812">Transmembrane</keyword>
<keyword evidence="4" id="KW-1185">Reference proteome</keyword>
<evidence type="ECO:0000256" key="2">
    <source>
        <dbReference type="SAM" id="Phobius"/>
    </source>
</evidence>
<dbReference type="Proteomes" id="UP000770717">
    <property type="component" value="Unassembled WGS sequence"/>
</dbReference>